<evidence type="ECO:0000313" key="3">
    <source>
        <dbReference type="Proteomes" id="UP000702209"/>
    </source>
</evidence>
<name>A0ABS0CS68_9NOCA</name>
<comment type="caution">
    <text evidence="2">The sequence shown here is derived from an EMBL/GenBank/DDBJ whole genome shotgun (WGS) entry which is preliminary data.</text>
</comment>
<keyword evidence="1" id="KW-1133">Transmembrane helix</keyword>
<keyword evidence="1" id="KW-0812">Transmembrane</keyword>
<protein>
    <recommendedName>
        <fullName evidence="4">Bacterial EndoU nuclease domain-containing protein</fullName>
    </recommendedName>
</protein>
<gene>
    <name evidence="2" type="ORF">IU459_18015</name>
</gene>
<evidence type="ECO:0000313" key="2">
    <source>
        <dbReference type="EMBL" id="MBF6299422.1"/>
    </source>
</evidence>
<feature type="transmembrane region" description="Helical" evidence="1">
    <location>
        <begin position="244"/>
        <end position="277"/>
    </location>
</feature>
<proteinExistence type="predicted"/>
<accession>A0ABS0CS68</accession>
<keyword evidence="1" id="KW-0472">Membrane</keyword>
<sequence>MIVDWQVYYDAAKKCHDLAADLRRADKPLHDAVKGECAGMAGDAPGCKQWGEKYDQIARSTMQTCTNLADALTNYGYVLAANGYNHGIRNKSNPPPPRPDVRAMTEYTVTIPTSVRDNGTGVKHSGGVDEFFAILVTKILEEFGKLPNGDVDKLAKAATTWDNFAKNDTITSAAGRISAIAAMFDGMDDPLNRQMIQDQFNVLRTGADQIATASLNVAAPVTSYHTGTLDVSRGIQSAITTAEWAIGLIVVAAAATALLSFGGSLAAGGGGVAAAVAETIATIRSLYQASNLIRVVGLTAAAAGAVGVISAFDKVPDLTSISTSLATIIAMRVLIDGDDEERAVGGPDVSSQIHNPSLTDKAEEYVRSKHFPGGSQVTDKKSIFYPEEDIDALVEAADNQPATGPNKNGNYERIVEADHTIGNLSKSAGGAPTRRYVVVQDKYGGVITMYPIP</sequence>
<reference evidence="2 3" key="1">
    <citation type="submission" date="2020-10" db="EMBL/GenBank/DDBJ databases">
        <title>Identification of Nocardia species via Next-generation sequencing and recognition of intraspecies genetic diversity.</title>
        <authorList>
            <person name="Li P."/>
            <person name="Li P."/>
            <person name="Lu B."/>
        </authorList>
    </citation>
    <scope>NUCLEOTIDE SEQUENCE [LARGE SCALE GENOMIC DNA]</scope>
    <source>
        <strain evidence="2 3">BJ06-0157</strain>
    </source>
</reference>
<evidence type="ECO:0000256" key="1">
    <source>
        <dbReference type="SAM" id="Phobius"/>
    </source>
</evidence>
<keyword evidence="3" id="KW-1185">Reference proteome</keyword>
<dbReference type="EMBL" id="JADLQX010000012">
    <property type="protein sequence ID" value="MBF6299422.1"/>
    <property type="molecule type" value="Genomic_DNA"/>
</dbReference>
<feature type="transmembrane region" description="Helical" evidence="1">
    <location>
        <begin position="289"/>
        <end position="312"/>
    </location>
</feature>
<evidence type="ECO:0008006" key="4">
    <source>
        <dbReference type="Google" id="ProtNLM"/>
    </source>
</evidence>
<dbReference type="RefSeq" id="WP_195130690.1">
    <property type="nucleotide sequence ID" value="NZ_JADLQX010000012.1"/>
</dbReference>
<dbReference type="Proteomes" id="UP000702209">
    <property type="component" value="Unassembled WGS sequence"/>
</dbReference>
<organism evidence="2 3">
    <name type="scientific">Nocardia amamiensis</name>
    <dbReference type="NCBI Taxonomy" id="404578"/>
    <lineage>
        <taxon>Bacteria</taxon>
        <taxon>Bacillati</taxon>
        <taxon>Actinomycetota</taxon>
        <taxon>Actinomycetes</taxon>
        <taxon>Mycobacteriales</taxon>
        <taxon>Nocardiaceae</taxon>
        <taxon>Nocardia</taxon>
    </lineage>
</organism>